<keyword evidence="4" id="KW-0732">Signal</keyword>
<dbReference type="STRING" id="1121400.SAMN02746065_12226"/>
<dbReference type="InterPro" id="IPR058627">
    <property type="entry name" value="MdtA-like_C"/>
</dbReference>
<proteinExistence type="inferred from homology"/>
<feature type="domain" description="Multidrug resistance protein MdtA-like C-terminal permuted SH3" evidence="6">
    <location>
        <begin position="303"/>
        <end position="370"/>
    </location>
</feature>
<evidence type="ECO:0000259" key="5">
    <source>
        <dbReference type="Pfam" id="PF25954"/>
    </source>
</evidence>
<organism evidence="8 9">
    <name type="scientific">Desulfocicer vacuolatum DSM 3385</name>
    <dbReference type="NCBI Taxonomy" id="1121400"/>
    <lineage>
        <taxon>Bacteria</taxon>
        <taxon>Pseudomonadati</taxon>
        <taxon>Thermodesulfobacteriota</taxon>
        <taxon>Desulfobacteria</taxon>
        <taxon>Desulfobacterales</taxon>
        <taxon>Desulfobacteraceae</taxon>
        <taxon>Desulfocicer</taxon>
    </lineage>
</organism>
<evidence type="ECO:0000256" key="4">
    <source>
        <dbReference type="SAM" id="SignalP"/>
    </source>
</evidence>
<dbReference type="PANTHER" id="PTHR30469">
    <property type="entry name" value="MULTIDRUG RESISTANCE PROTEIN MDTA"/>
    <property type="match status" value="1"/>
</dbReference>
<feature type="domain" description="CusB-like beta-barrel" evidence="5">
    <location>
        <begin position="224"/>
        <end position="293"/>
    </location>
</feature>
<evidence type="ECO:0000256" key="3">
    <source>
        <dbReference type="SAM" id="Coils"/>
    </source>
</evidence>
<dbReference type="GO" id="GO:0019898">
    <property type="term" value="C:extrinsic component of membrane"/>
    <property type="evidence" value="ECO:0007669"/>
    <property type="project" value="InterPro"/>
</dbReference>
<dbReference type="AlphaFoldDB" id="A0A1W2DYN4"/>
<dbReference type="RefSeq" id="WP_170923879.1">
    <property type="nucleotide sequence ID" value="NZ_FWXY01000022.1"/>
</dbReference>
<dbReference type="Gene3D" id="2.40.420.20">
    <property type="match status" value="1"/>
</dbReference>
<keyword evidence="9" id="KW-1185">Reference proteome</keyword>
<reference evidence="8 9" key="1">
    <citation type="submission" date="2017-04" db="EMBL/GenBank/DDBJ databases">
        <authorList>
            <person name="Afonso C.L."/>
            <person name="Miller P.J."/>
            <person name="Scott M.A."/>
            <person name="Spackman E."/>
            <person name="Goraichik I."/>
            <person name="Dimitrov K.M."/>
            <person name="Suarez D.L."/>
            <person name="Swayne D.E."/>
        </authorList>
    </citation>
    <scope>NUCLEOTIDE SEQUENCE [LARGE SCALE GENOMIC DNA]</scope>
    <source>
        <strain evidence="8 9">DSM 3385</strain>
    </source>
</reference>
<dbReference type="Gene3D" id="2.40.30.170">
    <property type="match status" value="1"/>
</dbReference>
<dbReference type="InterPro" id="IPR058792">
    <property type="entry name" value="Beta-barrel_RND_2"/>
</dbReference>
<evidence type="ECO:0000259" key="6">
    <source>
        <dbReference type="Pfam" id="PF25967"/>
    </source>
</evidence>
<comment type="similarity">
    <text evidence="1">Belongs to the membrane fusion protein (MFP) (TC 8.A.1) family.</text>
</comment>
<dbReference type="Gene3D" id="6.10.140.1990">
    <property type="match status" value="1"/>
</dbReference>
<dbReference type="Proteomes" id="UP000192418">
    <property type="component" value="Unassembled WGS sequence"/>
</dbReference>
<gene>
    <name evidence="8" type="ORF">SAMN02746065_12226</name>
</gene>
<dbReference type="Pfam" id="PF25967">
    <property type="entry name" value="RND-MFP_C"/>
    <property type="match status" value="1"/>
</dbReference>
<dbReference type="InterPro" id="IPR058647">
    <property type="entry name" value="BSH_CzcB-like"/>
</dbReference>
<accession>A0A1W2DYN4</accession>
<evidence type="ECO:0000259" key="7">
    <source>
        <dbReference type="Pfam" id="PF25973"/>
    </source>
</evidence>
<feature type="chain" id="PRO_5011963965" evidence="4">
    <location>
        <begin position="22"/>
        <end position="388"/>
    </location>
</feature>
<feature type="domain" description="CzcB-like barrel-sandwich hybrid" evidence="7">
    <location>
        <begin position="68"/>
        <end position="216"/>
    </location>
</feature>
<dbReference type="InterPro" id="IPR006143">
    <property type="entry name" value="RND_pump_MFP"/>
</dbReference>
<dbReference type="EMBL" id="FWXY01000022">
    <property type="protein sequence ID" value="SMD02427.1"/>
    <property type="molecule type" value="Genomic_DNA"/>
</dbReference>
<dbReference type="SUPFAM" id="SSF111369">
    <property type="entry name" value="HlyD-like secretion proteins"/>
    <property type="match status" value="1"/>
</dbReference>
<dbReference type="NCBIfam" id="TIGR01730">
    <property type="entry name" value="RND_mfp"/>
    <property type="match status" value="1"/>
</dbReference>
<dbReference type="PANTHER" id="PTHR30469:SF20">
    <property type="entry name" value="EFFLUX RND TRANSPORTER PERIPLASMIC ADAPTOR SUBUNIT"/>
    <property type="match status" value="1"/>
</dbReference>
<dbReference type="Gene3D" id="2.40.50.100">
    <property type="match status" value="1"/>
</dbReference>
<dbReference type="GO" id="GO:1990961">
    <property type="term" value="P:xenobiotic detoxification by transmembrane export across the plasma membrane"/>
    <property type="evidence" value="ECO:0007669"/>
    <property type="project" value="InterPro"/>
</dbReference>
<feature type="coiled-coil region" evidence="3">
    <location>
        <begin position="144"/>
        <end position="181"/>
    </location>
</feature>
<dbReference type="GO" id="GO:1990281">
    <property type="term" value="C:efflux pump complex"/>
    <property type="evidence" value="ECO:0007669"/>
    <property type="project" value="TreeGrafter"/>
</dbReference>
<feature type="signal peptide" evidence="4">
    <location>
        <begin position="1"/>
        <end position="21"/>
    </location>
</feature>
<evidence type="ECO:0000313" key="9">
    <source>
        <dbReference type="Proteomes" id="UP000192418"/>
    </source>
</evidence>
<protein>
    <submittedName>
        <fullName evidence="8">RND family efflux transporter, MFP subunit</fullName>
    </submittedName>
</protein>
<keyword evidence="2 3" id="KW-0175">Coiled coil</keyword>
<evidence type="ECO:0000256" key="2">
    <source>
        <dbReference type="ARBA" id="ARBA00023054"/>
    </source>
</evidence>
<evidence type="ECO:0000256" key="1">
    <source>
        <dbReference type="ARBA" id="ARBA00009477"/>
    </source>
</evidence>
<sequence>MKYYFLLFTLMVFFCSGCTQESQTQSQADTKTAIRPVRYITLSSESVDQSRTFSGTAKASNESILSFKVAGTIKSIPVKVGDKVKKHTLLAELDKTDLTVGLESAKAGLKTSQADAKSAQTTVNTARSNYQRIQNLYENNNVSLSEFEQARGDYETAVAQLQAAKSRINTENAKLKSARNQLQYTRLNAPFEGIISEIPVDENEEVSSGEAILTLSGLGNLEVKINVSDIYISRMGKGMACHITFPALPGIEFQGRVAEVPYAAMDAPTYPVTIVIQTGDDRLRPGMAARVRFYFGDAASTGALYLPVDGVGEENGENFVFVITPDKNNGQKNQGTVQKRPVTIGELTENGFLVKSGLSSGDMVATSGLQLLMQGMAVKLLNDPVNEW</sequence>
<name>A0A1W2DYN4_9BACT</name>
<dbReference type="InterPro" id="IPR030190">
    <property type="entry name" value="MacA_alpha-hairpin_sf"/>
</dbReference>
<dbReference type="GO" id="GO:0015562">
    <property type="term" value="F:efflux transmembrane transporter activity"/>
    <property type="evidence" value="ECO:0007669"/>
    <property type="project" value="InterPro"/>
</dbReference>
<evidence type="ECO:0000313" key="8">
    <source>
        <dbReference type="EMBL" id="SMD02427.1"/>
    </source>
</evidence>
<dbReference type="Pfam" id="PF25954">
    <property type="entry name" value="Beta-barrel_RND_2"/>
    <property type="match status" value="1"/>
</dbReference>
<dbReference type="GO" id="GO:1990195">
    <property type="term" value="C:macrolide transmembrane transporter complex"/>
    <property type="evidence" value="ECO:0007669"/>
    <property type="project" value="InterPro"/>
</dbReference>
<dbReference type="Pfam" id="PF25973">
    <property type="entry name" value="BSH_CzcB"/>
    <property type="match status" value="1"/>
</dbReference>
<dbReference type="GO" id="GO:0030313">
    <property type="term" value="C:cell envelope"/>
    <property type="evidence" value="ECO:0007669"/>
    <property type="project" value="UniProtKB-SubCell"/>
</dbReference>